<evidence type="ECO:0008006" key="3">
    <source>
        <dbReference type="Google" id="ProtNLM"/>
    </source>
</evidence>
<evidence type="ECO:0000313" key="2">
    <source>
        <dbReference type="Proteomes" id="UP001249020"/>
    </source>
</evidence>
<keyword evidence="2" id="KW-1185">Reference proteome</keyword>
<dbReference type="InterPro" id="IPR011990">
    <property type="entry name" value="TPR-like_helical_dom_sf"/>
</dbReference>
<dbReference type="RefSeq" id="WP_311360824.1">
    <property type="nucleotide sequence ID" value="NZ_JAVRIE010000002.1"/>
</dbReference>
<gene>
    <name evidence="1" type="ORF">RM544_05770</name>
</gene>
<dbReference type="EMBL" id="JAVRIE010000002">
    <property type="protein sequence ID" value="MDT0582036.1"/>
    <property type="molecule type" value="Genomic_DNA"/>
</dbReference>
<name>A0AAW8R1F6_9ALTE</name>
<accession>A0AAW8R1F6</accession>
<proteinExistence type="predicted"/>
<dbReference type="Gene3D" id="1.25.40.10">
    <property type="entry name" value="Tetratricopeptide repeat domain"/>
    <property type="match status" value="1"/>
</dbReference>
<sequence>MRLAKTSRLTKPKKPKIMLISLFWLGLFVGLIFMVRYTNEHNQEVVVAEVGDPWDPKLIECNKVEDATPSDALSACIEVAQNGWYNAMYRLVWAYNQPGEFFDWRASYYWAMALSEVDDYAEVFAQLLLFKNGESDTDKLKGEKRIRQLASNNHHIASAYLASLYYLELNTLPKTERISWLLERSYNENKHWVLPTDIATIYAEGYLGKKQPAKAKKVLLAAAELDFPHHANNIAWLMATTPIKELADYSTALNIALKVTEVEEYSIDYVYVDTLAAAYAASGDYENAVETQKNAVELLKIEYENGGEGHPKISSFESRLSLFKQQKRFVDDLPANDGKAFFTNFKDMIEADLGQSFFFEIEAPENPMVIEDEPTVEVDSNNTQM</sequence>
<comment type="caution">
    <text evidence="1">The sequence shown here is derived from an EMBL/GenBank/DDBJ whole genome shotgun (WGS) entry which is preliminary data.</text>
</comment>
<dbReference type="Proteomes" id="UP001249020">
    <property type="component" value="Unassembled WGS sequence"/>
</dbReference>
<evidence type="ECO:0000313" key="1">
    <source>
        <dbReference type="EMBL" id="MDT0582036.1"/>
    </source>
</evidence>
<protein>
    <recommendedName>
        <fullName evidence="3">Tetratricopeptide repeat protein</fullName>
    </recommendedName>
</protein>
<dbReference type="SUPFAM" id="SSF81901">
    <property type="entry name" value="HCP-like"/>
    <property type="match status" value="1"/>
</dbReference>
<dbReference type="AlphaFoldDB" id="A0AAW8R1F6"/>
<reference evidence="1 2" key="1">
    <citation type="submission" date="2023-09" db="EMBL/GenBank/DDBJ databases">
        <authorList>
            <person name="Rey-Velasco X."/>
        </authorList>
    </citation>
    <scope>NUCLEOTIDE SEQUENCE [LARGE SCALE GENOMIC DNA]</scope>
    <source>
        <strain evidence="1 2">W409</strain>
    </source>
</reference>
<organism evidence="1 2">
    <name type="scientific">Brumicola blandensis</name>
    <dbReference type="NCBI Taxonomy" id="3075611"/>
    <lineage>
        <taxon>Bacteria</taxon>
        <taxon>Pseudomonadati</taxon>
        <taxon>Pseudomonadota</taxon>
        <taxon>Gammaproteobacteria</taxon>
        <taxon>Alteromonadales</taxon>
        <taxon>Alteromonadaceae</taxon>
        <taxon>Brumicola</taxon>
    </lineage>
</organism>